<evidence type="ECO:0000313" key="7">
    <source>
        <dbReference type="EMBL" id="WAV91845.1"/>
    </source>
</evidence>
<dbReference type="Proteomes" id="UP001164819">
    <property type="component" value="Chromosome"/>
</dbReference>
<dbReference type="GO" id="GO:0009636">
    <property type="term" value="P:response to toxic substance"/>
    <property type="evidence" value="ECO:0007669"/>
    <property type="project" value="InterPro"/>
</dbReference>
<keyword evidence="4" id="KW-0472">Membrane</keyword>
<proteinExistence type="inferred from homology"/>
<accession>A0A9E9L8W4</accession>
<evidence type="ECO:0000256" key="4">
    <source>
        <dbReference type="ARBA" id="ARBA00023136"/>
    </source>
</evidence>
<evidence type="ECO:0000256" key="1">
    <source>
        <dbReference type="ARBA" id="ARBA00010296"/>
    </source>
</evidence>
<name>A0A9E9L8W4_9BURK</name>
<dbReference type="Pfam" id="PF08085">
    <property type="entry name" value="Entericidin"/>
    <property type="match status" value="1"/>
</dbReference>
<evidence type="ECO:0000256" key="5">
    <source>
        <dbReference type="ARBA" id="ARBA00023139"/>
    </source>
</evidence>
<dbReference type="EMBL" id="CP098251">
    <property type="protein sequence ID" value="WAV91845.1"/>
    <property type="molecule type" value="Genomic_DNA"/>
</dbReference>
<dbReference type="InterPro" id="IPR012556">
    <property type="entry name" value="Entericidin"/>
</dbReference>
<evidence type="ECO:0000256" key="2">
    <source>
        <dbReference type="ARBA" id="ARBA00022475"/>
    </source>
</evidence>
<sequence length="39" mass="3842">MRVLIAVLAAVAFLAGCNTVQGVGKDVQGAGEAVENAAK</sequence>
<evidence type="ECO:0000256" key="3">
    <source>
        <dbReference type="ARBA" id="ARBA00022729"/>
    </source>
</evidence>
<keyword evidence="2" id="KW-1003">Cell membrane</keyword>
<gene>
    <name evidence="7" type="ORF">NB646_03655</name>
</gene>
<dbReference type="RefSeq" id="WP_020994845.1">
    <property type="nucleotide sequence ID" value="NZ_CP098251.1"/>
</dbReference>
<protein>
    <submittedName>
        <fullName evidence="7">Entericidin A/B family lipoprotein</fullName>
    </submittedName>
</protein>
<keyword evidence="3" id="KW-0732">Signal</keyword>
<evidence type="ECO:0000256" key="6">
    <source>
        <dbReference type="ARBA" id="ARBA00023288"/>
    </source>
</evidence>
<dbReference type="AlphaFoldDB" id="A0A9E9L8W4"/>
<reference evidence="7" key="1">
    <citation type="journal article" date="2022" name="Front. Microbiol.">
        <title>New perspectives on an old grouping: The genomic and phenotypic variability of Oxalobacter formigenes and the implications for calcium oxalate stone prevention.</title>
        <authorList>
            <person name="Chmiel J.A."/>
            <person name="Carr C."/>
            <person name="Stuivenberg G.A."/>
            <person name="Venema R."/>
            <person name="Chanyi R.M."/>
            <person name="Al K.F."/>
            <person name="Giguere D."/>
            <person name="Say H."/>
            <person name="Akouris P.P."/>
            <person name="Dominguez Romero S.A."/>
            <person name="Kwong A."/>
            <person name="Tai V."/>
            <person name="Koval S.F."/>
            <person name="Razvi H."/>
            <person name="Bjazevic J."/>
            <person name="Burton J.P."/>
        </authorList>
    </citation>
    <scope>NUCLEOTIDE SEQUENCE</scope>
    <source>
        <strain evidence="7">OxK</strain>
    </source>
</reference>
<keyword evidence="5" id="KW-0564">Palmitate</keyword>
<dbReference type="GO" id="GO:0016020">
    <property type="term" value="C:membrane"/>
    <property type="evidence" value="ECO:0007669"/>
    <property type="project" value="InterPro"/>
</dbReference>
<organism evidence="7">
    <name type="scientific">Oxalobacter aliiformigenes</name>
    <dbReference type="NCBI Taxonomy" id="2946593"/>
    <lineage>
        <taxon>Bacteria</taxon>
        <taxon>Pseudomonadati</taxon>
        <taxon>Pseudomonadota</taxon>
        <taxon>Betaproteobacteria</taxon>
        <taxon>Burkholderiales</taxon>
        <taxon>Oxalobacteraceae</taxon>
        <taxon>Oxalobacter</taxon>
    </lineage>
</organism>
<dbReference type="PROSITE" id="PS51257">
    <property type="entry name" value="PROKAR_LIPOPROTEIN"/>
    <property type="match status" value="1"/>
</dbReference>
<keyword evidence="6 7" id="KW-0449">Lipoprotein</keyword>
<comment type="similarity">
    <text evidence="1">Belongs to the EcnA/EcnB lipoprotein family.</text>
</comment>